<dbReference type="Proteomes" id="UP001148737">
    <property type="component" value="Unassembled WGS sequence"/>
</dbReference>
<sequence>MSPLQKKLQADRQLRRRLAEGKLSWEEQLEAAAAIEGIDLQSITAGDQPELGAAEAGSSRYEASEGNGSTGQDNPGAEWSLLKRRQRTAEPELEAENLRELDSGHSKQPEAEHWPLLKRKEASYGYMIPTDDSVDHTKELVAETQKALAKNENSIIERSHIMLKIDGLSTNVNPSDFYRIAQNDLSKWNQSIRKTSARQDDV</sequence>
<organism evidence="1 2">
    <name type="scientific">Lecanicillium saksenae</name>
    <dbReference type="NCBI Taxonomy" id="468837"/>
    <lineage>
        <taxon>Eukaryota</taxon>
        <taxon>Fungi</taxon>
        <taxon>Dikarya</taxon>
        <taxon>Ascomycota</taxon>
        <taxon>Pezizomycotina</taxon>
        <taxon>Sordariomycetes</taxon>
        <taxon>Hypocreomycetidae</taxon>
        <taxon>Hypocreales</taxon>
        <taxon>Cordycipitaceae</taxon>
        <taxon>Lecanicillium</taxon>
    </lineage>
</organism>
<evidence type="ECO:0000313" key="1">
    <source>
        <dbReference type="EMBL" id="KAJ3476687.1"/>
    </source>
</evidence>
<comment type="caution">
    <text evidence="1">The sequence shown here is derived from an EMBL/GenBank/DDBJ whole genome shotgun (WGS) entry which is preliminary data.</text>
</comment>
<proteinExistence type="predicted"/>
<keyword evidence="2" id="KW-1185">Reference proteome</keyword>
<accession>A0ACC1QK52</accession>
<gene>
    <name evidence="1" type="ORF">NLG97_g9044</name>
</gene>
<name>A0ACC1QK52_9HYPO</name>
<evidence type="ECO:0000313" key="2">
    <source>
        <dbReference type="Proteomes" id="UP001148737"/>
    </source>
</evidence>
<dbReference type="EMBL" id="JANAKD010001759">
    <property type="protein sequence ID" value="KAJ3476687.1"/>
    <property type="molecule type" value="Genomic_DNA"/>
</dbReference>
<protein>
    <submittedName>
        <fullName evidence="1">Uncharacterized protein</fullName>
    </submittedName>
</protein>
<reference evidence="1" key="1">
    <citation type="submission" date="2022-07" db="EMBL/GenBank/DDBJ databases">
        <title>Genome Sequence of Lecanicillium saksenae.</title>
        <authorList>
            <person name="Buettner E."/>
        </authorList>
    </citation>
    <scope>NUCLEOTIDE SEQUENCE</scope>
    <source>
        <strain evidence="1">VT-O1</strain>
    </source>
</reference>